<protein>
    <submittedName>
        <fullName evidence="1">Uncharacterized protein</fullName>
    </submittedName>
</protein>
<evidence type="ECO:0000313" key="1">
    <source>
        <dbReference type="EMBL" id="MFH4984963.1"/>
    </source>
</evidence>
<organism evidence="1 2">
    <name type="scientific">Gnathostoma spinigerum</name>
    <dbReference type="NCBI Taxonomy" id="75299"/>
    <lineage>
        <taxon>Eukaryota</taxon>
        <taxon>Metazoa</taxon>
        <taxon>Ecdysozoa</taxon>
        <taxon>Nematoda</taxon>
        <taxon>Chromadorea</taxon>
        <taxon>Rhabditida</taxon>
        <taxon>Spirurina</taxon>
        <taxon>Gnathostomatomorpha</taxon>
        <taxon>Gnathostomatoidea</taxon>
        <taxon>Gnathostomatidae</taxon>
        <taxon>Gnathostoma</taxon>
    </lineage>
</organism>
<feature type="non-terminal residue" evidence="1">
    <location>
        <position position="1"/>
    </location>
</feature>
<evidence type="ECO:0000313" key="2">
    <source>
        <dbReference type="Proteomes" id="UP001608902"/>
    </source>
</evidence>
<gene>
    <name evidence="1" type="ORF">AB6A40_011672</name>
</gene>
<proteinExistence type="predicted"/>
<sequence>NQWVFLSDGHNAWTGSGGNSSEKLLCNSDHRLLLSCSNRFLIMSHLQKGEERFWRQPLGAWIKDCVTGRDALIPEHAWRSEDRHDSMLQFIELCDGFVLNLLFVLV</sequence>
<dbReference type="EMBL" id="JBGFUD010024598">
    <property type="protein sequence ID" value="MFH4984963.1"/>
    <property type="molecule type" value="Genomic_DNA"/>
</dbReference>
<accession>A0ABD6EYY1</accession>
<dbReference type="AlphaFoldDB" id="A0ABD6EYY1"/>
<keyword evidence="2" id="KW-1185">Reference proteome</keyword>
<comment type="caution">
    <text evidence="1">The sequence shown here is derived from an EMBL/GenBank/DDBJ whole genome shotgun (WGS) entry which is preliminary data.</text>
</comment>
<dbReference type="Proteomes" id="UP001608902">
    <property type="component" value="Unassembled WGS sequence"/>
</dbReference>
<reference evidence="1 2" key="1">
    <citation type="submission" date="2024-08" db="EMBL/GenBank/DDBJ databases">
        <title>Gnathostoma spinigerum genome.</title>
        <authorList>
            <person name="Gonzalez-Bertolin B."/>
            <person name="Monzon S."/>
            <person name="Zaballos A."/>
            <person name="Jimenez P."/>
            <person name="Dekumyoy P."/>
            <person name="Varona S."/>
            <person name="Cuesta I."/>
            <person name="Sumanam S."/>
            <person name="Adisakwattana P."/>
            <person name="Gasser R.B."/>
            <person name="Hernandez-Gonzalez A."/>
            <person name="Young N.D."/>
            <person name="Perteguer M.J."/>
        </authorList>
    </citation>
    <scope>NUCLEOTIDE SEQUENCE [LARGE SCALE GENOMIC DNA]</scope>
    <source>
        <strain evidence="1">AL3</strain>
        <tissue evidence="1">Liver</tissue>
    </source>
</reference>
<name>A0ABD6EYY1_9BILA</name>